<dbReference type="AlphaFoldDB" id="A0A484HDT9"/>
<dbReference type="InterPro" id="IPR023696">
    <property type="entry name" value="Ureohydrolase_dom_sf"/>
</dbReference>
<dbReference type="Pfam" id="PF00850">
    <property type="entry name" value="Hist_deacetyl"/>
    <property type="match status" value="1"/>
</dbReference>
<evidence type="ECO:0000313" key="4">
    <source>
        <dbReference type="EMBL" id="VEN73356.1"/>
    </source>
</evidence>
<comment type="similarity">
    <text evidence="1">Belongs to the histone deacetylase family.</text>
</comment>
<dbReference type="InterPro" id="IPR037138">
    <property type="entry name" value="His_deacetylse_dom_sf"/>
</dbReference>
<sequence>MRKTGFLYDERFLAHKTGPFHPEVPERLTAIQQGIKDAGLMDKLTRIEAEPADMKWIEAIHTQYYIKNFKDACLAGEKIFYCPDNQMCMSTFDAARLAVGGILRVTDMVMDGRLDNAFCAVRPPGHHAETDQAMGFCYFANVALAARYLIDKWGIKRVGVVDFDVHHGNGTQHIFEQDPSVFYYSIHEHPSFAFPGTGREFEDGKGEGKGFTKNSPILPGGGDEEYKKSFENDLFPAFDAFKPEVIIVSAGFDAHVEDNMSRINLSTGGFSWMMKRICEMADSYSGGRALSILEGGYSLKRLPELAGGHVNILMNGG</sequence>
<dbReference type="GO" id="GO:0040029">
    <property type="term" value="P:epigenetic regulation of gene expression"/>
    <property type="evidence" value="ECO:0007669"/>
    <property type="project" value="TreeGrafter"/>
</dbReference>
<dbReference type="SUPFAM" id="SSF52768">
    <property type="entry name" value="Arginase/deacetylase"/>
    <property type="match status" value="1"/>
</dbReference>
<dbReference type="EMBL" id="CAACVI010000008">
    <property type="protein sequence ID" value="VEN73356.1"/>
    <property type="molecule type" value="Genomic_DNA"/>
</dbReference>
<organism evidence="4">
    <name type="scientific">uncultured Desulfobacteraceae bacterium</name>
    <dbReference type="NCBI Taxonomy" id="218296"/>
    <lineage>
        <taxon>Bacteria</taxon>
        <taxon>Pseudomonadati</taxon>
        <taxon>Thermodesulfobacteriota</taxon>
        <taxon>Desulfobacteria</taxon>
        <taxon>Desulfobacterales</taxon>
        <taxon>Desulfobacteraceae</taxon>
        <taxon>environmental samples</taxon>
    </lineage>
</organism>
<feature type="region of interest" description="Disordered" evidence="2">
    <location>
        <begin position="203"/>
        <end position="222"/>
    </location>
</feature>
<dbReference type="PANTHER" id="PTHR10625">
    <property type="entry name" value="HISTONE DEACETYLASE HDAC1-RELATED"/>
    <property type="match status" value="1"/>
</dbReference>
<proteinExistence type="inferred from homology"/>
<reference evidence="4" key="1">
    <citation type="submission" date="2019-01" db="EMBL/GenBank/DDBJ databases">
        <authorList>
            <consortium name="Genoscope - CEA"/>
            <person name="William W."/>
        </authorList>
    </citation>
    <scope>NUCLEOTIDE SEQUENCE</scope>
    <source>
        <strain evidence="4">CR-1</strain>
    </source>
</reference>
<dbReference type="Gene3D" id="3.40.800.20">
    <property type="entry name" value="Histone deacetylase domain"/>
    <property type="match status" value="1"/>
</dbReference>
<protein>
    <submittedName>
        <fullName evidence="4">Histone deacetylase</fullName>
    </submittedName>
</protein>
<dbReference type="CDD" id="cd09992">
    <property type="entry name" value="HDAC_classII"/>
    <property type="match status" value="1"/>
</dbReference>
<accession>A0A484HDT9</accession>
<dbReference type="PANTHER" id="PTHR10625:SF10">
    <property type="entry name" value="HISTONE DEACETYLASE HDAC1"/>
    <property type="match status" value="1"/>
</dbReference>
<dbReference type="InterPro" id="IPR000286">
    <property type="entry name" value="HDACs"/>
</dbReference>
<dbReference type="PRINTS" id="PR01270">
    <property type="entry name" value="HDASUPER"/>
</dbReference>
<dbReference type="InterPro" id="IPR023801">
    <property type="entry name" value="His_deacetylse_dom"/>
</dbReference>
<name>A0A484HDT9_9BACT</name>
<feature type="domain" description="Histone deacetylase" evidence="3">
    <location>
        <begin position="21"/>
        <end position="312"/>
    </location>
</feature>
<gene>
    <name evidence="4" type="ORF">EPICR_160018</name>
</gene>
<dbReference type="GO" id="GO:0004407">
    <property type="term" value="F:histone deacetylase activity"/>
    <property type="evidence" value="ECO:0007669"/>
    <property type="project" value="TreeGrafter"/>
</dbReference>
<evidence type="ECO:0000259" key="3">
    <source>
        <dbReference type="Pfam" id="PF00850"/>
    </source>
</evidence>
<evidence type="ECO:0000256" key="2">
    <source>
        <dbReference type="SAM" id="MobiDB-lite"/>
    </source>
</evidence>
<evidence type="ECO:0000256" key="1">
    <source>
        <dbReference type="ARBA" id="ARBA00005947"/>
    </source>
</evidence>